<dbReference type="AlphaFoldDB" id="A0A0L8E1I1"/>
<evidence type="ECO:0000313" key="12">
    <source>
        <dbReference type="EMBL" id="UYV28410.1"/>
    </source>
</evidence>
<gene>
    <name evidence="6" type="primary">pstS</name>
    <name evidence="7" type="ORF">ACX05_10515</name>
    <name evidence="10" type="ORF">EHC69_17750</name>
    <name evidence="11" type="ORF">FVP01_04815</name>
    <name evidence="9" type="ORF">HKB21_09600</name>
    <name evidence="6" type="ORF">I7278_10160</name>
    <name evidence="8" type="ORF">IB292_08590</name>
    <name evidence="12" type="ORF">M5598_22095</name>
    <name evidence="13" type="ORF">O1Q84_17245</name>
</gene>
<dbReference type="EMBL" id="DACQKT010000003">
    <property type="protein sequence ID" value="HAS6677170.1"/>
    <property type="molecule type" value="Genomic_DNA"/>
</dbReference>
<dbReference type="GO" id="GO:0042301">
    <property type="term" value="F:phosphate ion binding"/>
    <property type="evidence" value="ECO:0007669"/>
    <property type="project" value="UniProtKB-UniRule"/>
</dbReference>
<dbReference type="EMBL" id="CP034299">
    <property type="protein sequence ID" value="QHH11160.1"/>
    <property type="molecule type" value="Genomic_DNA"/>
</dbReference>
<feature type="domain" description="PBP" evidence="5">
    <location>
        <begin position="21"/>
        <end position="255"/>
    </location>
</feature>
<reference evidence="11 15" key="4">
    <citation type="submission" date="2019-08" db="EMBL/GenBank/DDBJ databases">
        <title>Emerging of two pre-pandemic pathogenic O4:KUT lineages of Vibrio parahaemolyticus in coastal eastern China.</title>
        <authorList>
            <person name="Yu H."/>
        </authorList>
    </citation>
    <scope>NUCLEOTIDE SEQUENCE [LARGE SCALE GENOMIC DNA]</scope>
    <source>
        <strain evidence="11 15">HZ17-383</strain>
    </source>
</reference>
<dbReference type="GeneID" id="1191293"/>
<dbReference type="Proteomes" id="UP000037697">
    <property type="component" value="Unassembled WGS sequence"/>
</dbReference>
<feature type="signal peptide" evidence="4">
    <location>
        <begin position="1"/>
        <end position="21"/>
    </location>
</feature>
<comment type="function">
    <text evidence="4">Involved in the system for phosphate transport across the cytoplasmic membrane.</text>
</comment>
<dbReference type="InterPro" id="IPR011862">
    <property type="entry name" value="Phos-bd"/>
</dbReference>
<dbReference type="Proteomes" id="UP000726777">
    <property type="component" value="Unassembled WGS sequence"/>
</dbReference>
<evidence type="ECO:0000313" key="16">
    <source>
        <dbReference type="Proteomes" id="UP000464718"/>
    </source>
</evidence>
<evidence type="ECO:0000313" key="15">
    <source>
        <dbReference type="Proteomes" id="UP000321504"/>
    </source>
</evidence>
<dbReference type="Proteomes" id="UP001163036">
    <property type="component" value="Chromosome 2"/>
</dbReference>
<dbReference type="Pfam" id="PF12849">
    <property type="entry name" value="PBP_like_2"/>
    <property type="match status" value="1"/>
</dbReference>
<evidence type="ECO:0000313" key="17">
    <source>
        <dbReference type="Proteomes" id="UP000555836"/>
    </source>
</evidence>
<dbReference type="EMBL" id="JABCLD010001111">
    <property type="protein sequence ID" value="NMU25879.1"/>
    <property type="molecule type" value="Genomic_DNA"/>
</dbReference>
<evidence type="ECO:0000313" key="7">
    <source>
        <dbReference type="EMBL" id="KOY32633.1"/>
    </source>
</evidence>
<evidence type="ECO:0000313" key="14">
    <source>
        <dbReference type="Proteomes" id="UP000037697"/>
    </source>
</evidence>
<reference evidence="8" key="7">
    <citation type="submission" date="2020-09" db="EMBL/GenBank/DDBJ databases">
        <title>Genome sequence of Vibrio parahaemolyticus isolates.</title>
        <authorList>
            <person name="Hammerl J.A."/>
            <person name="Strauch E."/>
        </authorList>
    </citation>
    <scope>NUCLEOTIDE SEQUENCE</scope>
    <source>
        <strain evidence="8">17-VB00146</strain>
    </source>
</reference>
<comment type="similarity">
    <text evidence="1 4">Belongs to the PstS family.</text>
</comment>
<dbReference type="Proteomes" id="UP000856022">
    <property type="component" value="Unassembled WGS sequence"/>
</dbReference>
<keyword evidence="3 4" id="KW-0732">Signal</keyword>
<feature type="chain" id="PRO_5015042516" description="Phosphate-binding protein" evidence="4">
    <location>
        <begin position="22"/>
        <end position="275"/>
    </location>
</feature>
<sequence>MLRFTVATLLAMAVSLPSAMAKEVNISGSTSVARVMDVLAEEYNKTHPDNYIAVQGIGSSAGITMVNKGVVKLGMSSRYLTESEKGEDLNVFPIAYDGLAVVVNRTNSVTNLSAQQLFDIYKGEIKNWKEVGGADQPIAVVTREASSGSRYSFESLLGLTKIINDRLVSDISPNNLVVNSNSMVKTIVNHNTRAIGFISVGSVDLSVKAIQFNGIEPTAANIANHKYKLARPFLVLYKVDSLDQAGKDFVAFLKSEAGQKTIADYGYIPVKNFNQ</sequence>
<evidence type="ECO:0000256" key="3">
    <source>
        <dbReference type="ARBA" id="ARBA00022729"/>
    </source>
</evidence>
<evidence type="ECO:0000313" key="8">
    <source>
        <dbReference type="EMBL" id="MCC3805095.1"/>
    </source>
</evidence>
<dbReference type="RefSeq" id="WP_005462121.1">
    <property type="nucleotide sequence ID" value="NZ_CABMHD010000003.1"/>
</dbReference>
<reference evidence="9 17" key="6">
    <citation type="submission" date="2020-04" db="EMBL/GenBank/DDBJ databases">
        <title>Whole-genome sequencing of Vibrio spp. from China reveals different genetic environments of blaCTX-M-14 among diverse lineages.</title>
        <authorList>
            <person name="Zheng Z."/>
            <person name="Ye L."/>
            <person name="Chen S."/>
        </authorList>
    </citation>
    <scope>NUCLEOTIDE SEQUENCE [LARGE SCALE GENOMIC DNA]</scope>
    <source>
        <strain evidence="9 17">Vb0574</strain>
    </source>
</reference>
<evidence type="ECO:0000313" key="10">
    <source>
        <dbReference type="EMBL" id="QHH11160.1"/>
    </source>
</evidence>
<dbReference type="OMA" id="GITMVNK"/>
<reference evidence="6" key="2">
    <citation type="journal article" date="2018" name="Genome Biol.">
        <title>SKESA: strategic k-mer extension for scrupulous assemblies.</title>
        <authorList>
            <person name="Souvorov A."/>
            <person name="Agarwala R."/>
            <person name="Lipman D.J."/>
        </authorList>
    </citation>
    <scope>NUCLEOTIDE SEQUENCE</scope>
    <source>
        <strain evidence="6">1930</strain>
    </source>
</reference>
<dbReference type="InterPro" id="IPR050811">
    <property type="entry name" value="Phosphate_ABC_transporter"/>
</dbReference>
<comment type="subcellular location">
    <subcellularLocation>
        <location evidence="4">Periplasm</location>
    </subcellularLocation>
    <subcellularLocation>
        <location evidence="4">Secreted</location>
    </subcellularLocation>
</comment>
<keyword evidence="4" id="KW-0574">Periplasm</keyword>
<dbReference type="GO" id="GO:0042597">
    <property type="term" value="C:periplasmic space"/>
    <property type="evidence" value="ECO:0007669"/>
    <property type="project" value="UniProtKB-SubCell"/>
</dbReference>
<dbReference type="NCBIfam" id="TIGR02136">
    <property type="entry name" value="ptsS_2"/>
    <property type="match status" value="1"/>
</dbReference>
<dbReference type="Proteomes" id="UP000555836">
    <property type="component" value="Unassembled WGS sequence"/>
</dbReference>
<dbReference type="InterPro" id="IPR024370">
    <property type="entry name" value="PBP_domain"/>
</dbReference>
<evidence type="ECO:0000256" key="1">
    <source>
        <dbReference type="ARBA" id="ARBA00008725"/>
    </source>
</evidence>
<dbReference type="Proteomes" id="UP000321504">
    <property type="component" value="Unassembled WGS sequence"/>
</dbReference>
<dbReference type="EMBL" id="JACVHL010000006">
    <property type="protein sequence ID" value="MCC3805095.1"/>
    <property type="molecule type" value="Genomic_DNA"/>
</dbReference>
<dbReference type="GO" id="GO:0007155">
    <property type="term" value="P:cell adhesion"/>
    <property type="evidence" value="ECO:0007669"/>
    <property type="project" value="UniProtKB-UniRule"/>
</dbReference>
<dbReference type="Gene3D" id="3.40.190.10">
    <property type="entry name" value="Periplasmic binding protein-like II"/>
    <property type="match status" value="2"/>
</dbReference>
<dbReference type="GO" id="GO:0006817">
    <property type="term" value="P:phosphate ion transport"/>
    <property type="evidence" value="ECO:0007669"/>
    <property type="project" value="UniProtKB-UniRule"/>
</dbReference>
<dbReference type="GO" id="GO:0005576">
    <property type="term" value="C:extracellular region"/>
    <property type="evidence" value="ECO:0007669"/>
    <property type="project" value="UniProtKB-SubCell"/>
</dbReference>
<dbReference type="PANTHER" id="PTHR30570">
    <property type="entry name" value="PERIPLASMIC PHOSPHATE BINDING COMPONENT OF PHOSPHATE ABC TRANSPORTER"/>
    <property type="match status" value="1"/>
</dbReference>
<dbReference type="EMBL" id="LIRS01000067">
    <property type="protein sequence ID" value="KOY32633.1"/>
    <property type="molecule type" value="Genomic_DNA"/>
</dbReference>
<dbReference type="EMBL" id="CP114195">
    <property type="protein sequence ID" value="WAT92754.1"/>
    <property type="molecule type" value="Genomic_DNA"/>
</dbReference>
<reference evidence="10 16" key="3">
    <citation type="submission" date="2018-12" db="EMBL/GenBank/DDBJ databases">
        <title>Genomic insights into the evolutionary origins and pathogenicity of five Vibrio parahaemolyticus strains isolated from the shrimp with acute hepatopancreatic necrosis disease (AHPND).</title>
        <authorList>
            <person name="Yang Q."/>
            <person name="Dong X."/>
            <person name="Xie G."/>
            <person name="Fu S."/>
            <person name="Zou P."/>
            <person name="Sun J."/>
            <person name="Wang Y."/>
            <person name="Huang J."/>
        </authorList>
    </citation>
    <scope>NUCLEOTIDE SEQUENCE [LARGE SCALE GENOMIC DNA]</scope>
    <source>
        <strain evidence="10 16">20160303005-1</strain>
    </source>
</reference>
<evidence type="ECO:0000313" key="6">
    <source>
        <dbReference type="EMBL" id="HAS6677170.1"/>
    </source>
</evidence>
<reference evidence="7 14" key="1">
    <citation type="submission" date="2015-07" db="EMBL/GenBank/DDBJ databases">
        <title>Foodborne Vibrio parahaemolyticus Isolates.</title>
        <authorList>
            <person name="Ronholm J."/>
            <person name="Petronella N."/>
            <person name="Kenwell R."/>
            <person name="Banerjee S."/>
        </authorList>
    </citation>
    <scope>NUCLEOTIDE SEQUENCE [LARGE SCALE GENOMIC DNA]</scope>
    <source>
        <strain evidence="7 14">HS-06-05</strain>
    </source>
</reference>
<keyword evidence="4" id="KW-0592">Phosphate transport</keyword>
<keyword evidence="2 4" id="KW-0813">Transport</keyword>
<organism evidence="6">
    <name type="scientific">Vibrio parahaemolyticus</name>
    <dbReference type="NCBI Taxonomy" id="670"/>
    <lineage>
        <taxon>Bacteria</taxon>
        <taxon>Pseudomonadati</taxon>
        <taxon>Pseudomonadota</taxon>
        <taxon>Gammaproteobacteria</taxon>
        <taxon>Vibrionales</taxon>
        <taxon>Vibrionaceae</taxon>
        <taxon>Vibrio</taxon>
    </lineage>
</organism>
<protein>
    <recommendedName>
        <fullName evidence="4">Phosphate-binding protein</fullName>
    </recommendedName>
</protein>
<dbReference type="PANTHER" id="PTHR30570:SF1">
    <property type="entry name" value="PHOSPHATE-BINDING PROTEIN PSTS"/>
    <property type="match status" value="1"/>
</dbReference>
<evidence type="ECO:0000313" key="11">
    <source>
        <dbReference type="EMBL" id="TXN18311.1"/>
    </source>
</evidence>
<dbReference type="OrthoDB" id="9790048at2"/>
<dbReference type="SUPFAM" id="SSF53850">
    <property type="entry name" value="Periplasmic binding protein-like II"/>
    <property type="match status" value="1"/>
</dbReference>
<reference evidence="12" key="8">
    <citation type="submission" date="2022-05" db="EMBL/GenBank/DDBJ databases">
        <title>Megaplasmid of Vibrio parahaemolyticus.</title>
        <authorList>
            <person name="Strauch E."/>
            <person name="Borowiak M."/>
        </authorList>
    </citation>
    <scope>NUCLEOTIDE SEQUENCE</scope>
    <source>
        <strain evidence="12">16-VB00198</strain>
    </source>
</reference>
<dbReference type="CDD" id="cd13653">
    <property type="entry name" value="PBP2_phosphate_like_1"/>
    <property type="match status" value="1"/>
</dbReference>
<dbReference type="Proteomes" id="UP001156560">
    <property type="component" value="Chromosome 2"/>
</dbReference>
<reference evidence="6" key="5">
    <citation type="submission" date="2019-12" db="EMBL/GenBank/DDBJ databases">
        <authorList>
            <consortium name="NCBI Pathogen Detection Project"/>
        </authorList>
    </citation>
    <scope>NUCLEOTIDE SEQUENCE</scope>
    <source>
        <strain evidence="6">1930</strain>
    </source>
</reference>
<reference evidence="13" key="9">
    <citation type="submission" date="2022-12" db="EMBL/GenBank/DDBJ databases">
        <title>Vibrio parahaemolyticus become highly virulent by producing novel Tc toxins.</title>
        <authorList>
            <person name="Yang F."/>
            <person name="You Y."/>
            <person name="Lai Q."/>
            <person name="Xu L."/>
            <person name="Li F."/>
        </authorList>
    </citation>
    <scope>NUCLEOTIDE SEQUENCE</scope>
    <source>
        <strain evidence="13">Vp-HL-202005</strain>
    </source>
</reference>
<proteinExistence type="inferred from homology"/>
<dbReference type="EMBL" id="CP097356">
    <property type="protein sequence ID" value="UYV28410.1"/>
    <property type="molecule type" value="Genomic_DNA"/>
</dbReference>
<evidence type="ECO:0000313" key="13">
    <source>
        <dbReference type="EMBL" id="WAT92754.1"/>
    </source>
</evidence>
<accession>A0A0L8E1I1</accession>
<name>A0A0L8E1I1_VIBPH</name>
<evidence type="ECO:0000313" key="9">
    <source>
        <dbReference type="EMBL" id="NMU25879.1"/>
    </source>
</evidence>
<dbReference type="Proteomes" id="UP000464718">
    <property type="component" value="Chromosome ii"/>
</dbReference>
<evidence type="ECO:0000256" key="2">
    <source>
        <dbReference type="ARBA" id="ARBA00022448"/>
    </source>
</evidence>
<evidence type="ECO:0000259" key="5">
    <source>
        <dbReference type="Pfam" id="PF12849"/>
    </source>
</evidence>
<dbReference type="EMBL" id="VRMQ01000001">
    <property type="protein sequence ID" value="TXN18311.1"/>
    <property type="molecule type" value="Genomic_DNA"/>
</dbReference>
<keyword evidence="4" id="KW-0964">Secreted</keyword>
<evidence type="ECO:0000256" key="4">
    <source>
        <dbReference type="RuleBase" id="RU367119"/>
    </source>
</evidence>